<evidence type="ECO:0000256" key="1">
    <source>
        <dbReference type="ARBA" id="ARBA00022490"/>
    </source>
</evidence>
<dbReference type="EMBL" id="HF563609">
    <property type="protein sequence ID" value="CCP27716.1"/>
    <property type="molecule type" value="Genomic_DNA"/>
</dbReference>
<comment type="similarity">
    <text evidence="6">Belongs to the methyltransferase superfamily. RNA methyltransferase RsmG family.</text>
</comment>
<dbReference type="KEGG" id="tep:TepRe1_2634"/>
<dbReference type="GO" id="GO:0070043">
    <property type="term" value="F:rRNA (guanine-N7-)-methyltransferase activity"/>
    <property type="evidence" value="ECO:0007669"/>
    <property type="project" value="UniProtKB-UniRule"/>
</dbReference>
<gene>
    <name evidence="6 7" type="primary">rsmG</name>
    <name evidence="7" type="ordered locus">TEPIRE1_2845</name>
</gene>
<dbReference type="OrthoDB" id="9808773at2"/>
<dbReference type="GO" id="GO:0005829">
    <property type="term" value="C:cytosol"/>
    <property type="evidence" value="ECO:0007669"/>
    <property type="project" value="TreeGrafter"/>
</dbReference>
<dbReference type="HAMAP" id="MF_00074">
    <property type="entry name" value="16SrRNA_methyltr_G"/>
    <property type="match status" value="1"/>
</dbReference>
<keyword evidence="1 6" id="KW-0963">Cytoplasm</keyword>
<dbReference type="RefSeq" id="WP_013779651.1">
    <property type="nucleotide sequence ID" value="NC_015519.1"/>
</dbReference>
<evidence type="ECO:0000256" key="6">
    <source>
        <dbReference type="HAMAP-Rule" id="MF_00074"/>
    </source>
</evidence>
<dbReference type="SUPFAM" id="SSF53335">
    <property type="entry name" value="S-adenosyl-L-methionine-dependent methyltransferases"/>
    <property type="match status" value="1"/>
</dbReference>
<evidence type="ECO:0000313" key="7">
    <source>
        <dbReference type="EMBL" id="CCP27716.1"/>
    </source>
</evidence>
<dbReference type="eggNOG" id="COG0357">
    <property type="taxonomic scope" value="Bacteria"/>
</dbReference>
<organism evidence="7 8">
    <name type="scientific">Tepidanaerobacter acetatoxydans (strain DSM 21804 / JCM 16047 / Re1)</name>
    <dbReference type="NCBI Taxonomy" id="1209989"/>
    <lineage>
        <taxon>Bacteria</taxon>
        <taxon>Bacillati</taxon>
        <taxon>Bacillota</taxon>
        <taxon>Clostridia</taxon>
        <taxon>Thermosediminibacterales</taxon>
        <taxon>Tepidanaerobacteraceae</taxon>
        <taxon>Tepidanaerobacter</taxon>
    </lineage>
</organism>
<keyword evidence="2 6" id="KW-0698">rRNA processing</keyword>
<dbReference type="HOGENOM" id="CLU_065341_0_0_9"/>
<name>F4LV85_TEPAE</name>
<dbReference type="STRING" id="1209989.TepRe1_2634"/>
<dbReference type="PATRIC" id="fig|1209989.3.peg.3244"/>
<comment type="caution">
    <text evidence="6">Lacks conserved residue(s) required for the propagation of feature annotation.</text>
</comment>
<dbReference type="InterPro" id="IPR003682">
    <property type="entry name" value="rRNA_ssu_MeTfrase_G"/>
</dbReference>
<keyword evidence="3 6" id="KW-0489">Methyltransferase</keyword>
<protein>
    <recommendedName>
        <fullName evidence="6">Ribosomal RNA small subunit methyltransferase G</fullName>
        <ecNumber evidence="6">2.1.1.-</ecNumber>
    </recommendedName>
    <alternativeName>
        <fullName evidence="6">16S rRNA 7-methylguanosine methyltransferase</fullName>
        <shortName evidence="6">16S rRNA m7G methyltransferase</shortName>
    </alternativeName>
</protein>
<sequence length="238" mass="26802">MNDFKEILTREAKGHDIELSDEQILQLDVFRSLLLERNKMVNLTSITEPEDFAKKHVIDSLMIVKHIEIDHEAKIMDVGTGPGIPGLILKIYRPDIELSLLESVRKKTDFLRDVIGKMNISDVQVINGRAEEVGHDIKHRESYDIVVARAVSSLNVLLELCLPFVRLGGVFIAMKGGLPQQEIESSQKALKILGGKIVKCQEYVLNEGLMRNLIIISKEQNCPDKYPRRSGIPGKNPL</sequence>
<dbReference type="PANTHER" id="PTHR31760">
    <property type="entry name" value="S-ADENOSYL-L-METHIONINE-DEPENDENT METHYLTRANSFERASES SUPERFAMILY PROTEIN"/>
    <property type="match status" value="1"/>
</dbReference>
<comment type="function">
    <text evidence="6">Specifically methylates the N7 position of a guanine in 16S rRNA.</text>
</comment>
<keyword evidence="4 6" id="KW-0808">Transferase</keyword>
<dbReference type="PANTHER" id="PTHR31760:SF0">
    <property type="entry name" value="S-ADENOSYL-L-METHIONINE-DEPENDENT METHYLTRANSFERASES SUPERFAMILY PROTEIN"/>
    <property type="match status" value="1"/>
</dbReference>
<dbReference type="Proteomes" id="UP000010802">
    <property type="component" value="Chromosome"/>
</dbReference>
<feature type="binding site" evidence="6">
    <location>
        <position position="79"/>
    </location>
    <ligand>
        <name>S-adenosyl-L-methionine</name>
        <dbReference type="ChEBI" id="CHEBI:59789"/>
    </ligand>
</feature>
<keyword evidence="5 6" id="KW-0949">S-adenosyl-L-methionine</keyword>
<proteinExistence type="inferred from homology"/>
<comment type="subcellular location">
    <subcellularLocation>
        <location evidence="6">Cytoplasm</location>
    </subcellularLocation>
</comment>
<accession>L0S3K3</accession>
<dbReference type="InterPro" id="IPR029063">
    <property type="entry name" value="SAM-dependent_MTases_sf"/>
</dbReference>
<keyword evidence="8" id="KW-1185">Reference proteome</keyword>
<evidence type="ECO:0000256" key="4">
    <source>
        <dbReference type="ARBA" id="ARBA00022679"/>
    </source>
</evidence>
<evidence type="ECO:0000256" key="2">
    <source>
        <dbReference type="ARBA" id="ARBA00022552"/>
    </source>
</evidence>
<evidence type="ECO:0000313" key="8">
    <source>
        <dbReference type="Proteomes" id="UP000010802"/>
    </source>
</evidence>
<dbReference type="EC" id="2.1.1.-" evidence="6"/>
<feature type="binding site" evidence="6">
    <location>
        <position position="149"/>
    </location>
    <ligand>
        <name>S-adenosyl-L-methionine</name>
        <dbReference type="ChEBI" id="CHEBI:59789"/>
    </ligand>
</feature>
<dbReference type="PIRSF" id="PIRSF003078">
    <property type="entry name" value="GidB"/>
    <property type="match status" value="1"/>
</dbReference>
<dbReference type="Pfam" id="PF02527">
    <property type="entry name" value="GidB"/>
    <property type="match status" value="1"/>
</dbReference>
<dbReference type="Gene3D" id="3.40.50.150">
    <property type="entry name" value="Vaccinia Virus protein VP39"/>
    <property type="match status" value="1"/>
</dbReference>
<dbReference type="FunFam" id="3.40.50.150:FF:000041">
    <property type="entry name" value="Ribosomal RNA small subunit methyltransferase G"/>
    <property type="match status" value="1"/>
</dbReference>
<reference evidence="8" key="1">
    <citation type="journal article" date="2013" name="Genome Announc.">
        <title>First genome sequence of a syntrophic acetate-oxidizing bacterium, Tepidanaerobacter acetatoxydans strain Re1.</title>
        <authorList>
            <person name="Manzoor S."/>
            <person name="Bongcam-Rudloff E."/>
            <person name="Schnurer A."/>
            <person name="Muller B."/>
        </authorList>
    </citation>
    <scope>NUCLEOTIDE SEQUENCE [LARGE SCALE GENOMIC DNA]</scope>
    <source>
        <strain evidence="8">Re1</strain>
    </source>
</reference>
<dbReference type="NCBIfam" id="TIGR00138">
    <property type="entry name" value="rsmG_gidB"/>
    <property type="match status" value="1"/>
</dbReference>
<accession>F4LV85</accession>
<feature type="binding site" evidence="6">
    <location>
        <begin position="130"/>
        <end position="131"/>
    </location>
    <ligand>
        <name>S-adenosyl-L-methionine</name>
        <dbReference type="ChEBI" id="CHEBI:59789"/>
    </ligand>
</feature>
<evidence type="ECO:0000256" key="3">
    <source>
        <dbReference type="ARBA" id="ARBA00022603"/>
    </source>
</evidence>
<evidence type="ECO:0000256" key="5">
    <source>
        <dbReference type="ARBA" id="ARBA00022691"/>
    </source>
</evidence>
<dbReference type="KEGG" id="tae:TepiRe1_2845"/>
<dbReference type="AlphaFoldDB" id="F4LV85"/>